<name>A0A923MA77_9BURK</name>
<evidence type="ECO:0000259" key="5">
    <source>
        <dbReference type="Pfam" id="PF08501"/>
    </source>
</evidence>
<accession>A0A923MA77</accession>
<dbReference type="InterPro" id="IPR013708">
    <property type="entry name" value="Shikimate_DH-bd_N"/>
</dbReference>
<dbReference type="RefSeq" id="WP_187082098.1">
    <property type="nucleotide sequence ID" value="NZ_JACORU010000005.1"/>
</dbReference>
<dbReference type="EMBL" id="JACORU010000005">
    <property type="protein sequence ID" value="MBC5765614.1"/>
    <property type="molecule type" value="Genomic_DNA"/>
</dbReference>
<keyword evidence="7" id="KW-1185">Reference proteome</keyword>
<dbReference type="AlphaFoldDB" id="A0A923MA77"/>
<dbReference type="SUPFAM" id="SSF51735">
    <property type="entry name" value="NAD(P)-binding Rossmann-fold domains"/>
    <property type="match status" value="1"/>
</dbReference>
<dbReference type="InterPro" id="IPR046346">
    <property type="entry name" value="Aminoacid_DH-like_N_sf"/>
</dbReference>
<evidence type="ECO:0000256" key="3">
    <source>
        <dbReference type="ARBA" id="ARBA00023141"/>
    </source>
</evidence>
<dbReference type="Pfam" id="PF08501">
    <property type="entry name" value="Shikimate_dh_N"/>
    <property type="match status" value="1"/>
</dbReference>
<feature type="domain" description="Shikimate dehydrogenase substrate binding N-terminal" evidence="5">
    <location>
        <begin position="23"/>
        <end position="106"/>
    </location>
</feature>
<dbReference type="GO" id="GO:0009423">
    <property type="term" value="P:chorismate biosynthetic process"/>
    <property type="evidence" value="ECO:0007669"/>
    <property type="project" value="TreeGrafter"/>
</dbReference>
<gene>
    <name evidence="6" type="ORF">H8R02_14195</name>
</gene>
<dbReference type="Proteomes" id="UP000596827">
    <property type="component" value="Unassembled WGS sequence"/>
</dbReference>
<evidence type="ECO:0000313" key="6">
    <source>
        <dbReference type="EMBL" id="MBC5765614.1"/>
    </source>
</evidence>
<evidence type="ECO:0000259" key="4">
    <source>
        <dbReference type="Pfam" id="PF03435"/>
    </source>
</evidence>
<dbReference type="Pfam" id="PF03435">
    <property type="entry name" value="Sacchrp_dh_NADP"/>
    <property type="match status" value="1"/>
</dbReference>
<keyword evidence="3" id="KW-0057">Aromatic amino acid biosynthesis</keyword>
<protein>
    <submittedName>
        <fullName evidence="6">Saccharopine dehydrogenase NADP-binding domain-containing protein</fullName>
    </submittedName>
</protein>
<evidence type="ECO:0000256" key="2">
    <source>
        <dbReference type="ARBA" id="ARBA00023002"/>
    </source>
</evidence>
<dbReference type="PANTHER" id="PTHR21089:SF1">
    <property type="entry name" value="BIFUNCTIONAL 3-DEHYDROQUINATE DEHYDRATASE_SHIKIMATE DEHYDROGENASE, CHLOROPLASTIC"/>
    <property type="match status" value="1"/>
</dbReference>
<dbReference type="Gene3D" id="3.40.50.10860">
    <property type="entry name" value="Leucine Dehydrogenase, chain A, domain 1"/>
    <property type="match status" value="1"/>
</dbReference>
<dbReference type="GO" id="GO:0009073">
    <property type="term" value="P:aromatic amino acid family biosynthetic process"/>
    <property type="evidence" value="ECO:0007669"/>
    <property type="project" value="UniProtKB-KW"/>
</dbReference>
<keyword evidence="2" id="KW-0560">Oxidoreductase</keyword>
<reference evidence="6" key="1">
    <citation type="submission" date="2020-08" db="EMBL/GenBank/DDBJ databases">
        <title>Ramlibacter sp. GTP1 16S ribosomal RNA gene genome sequencing and assembly.</title>
        <authorList>
            <person name="Kang M."/>
        </authorList>
    </citation>
    <scope>NUCLEOTIDE SEQUENCE</scope>
    <source>
        <strain evidence="6">GTP1</strain>
    </source>
</reference>
<keyword evidence="3" id="KW-0028">Amino-acid biosynthesis</keyword>
<dbReference type="PANTHER" id="PTHR21089">
    <property type="entry name" value="SHIKIMATE DEHYDROGENASE"/>
    <property type="match status" value="1"/>
</dbReference>
<dbReference type="GO" id="GO:0004764">
    <property type="term" value="F:shikimate 3-dehydrogenase (NADP+) activity"/>
    <property type="evidence" value="ECO:0007669"/>
    <property type="project" value="InterPro"/>
</dbReference>
<comment type="caution">
    <text evidence="6">The sequence shown here is derived from an EMBL/GenBank/DDBJ whole genome shotgun (WGS) entry which is preliminary data.</text>
</comment>
<dbReference type="InterPro" id="IPR005097">
    <property type="entry name" value="Sacchrp_dh_NADP-bd"/>
</dbReference>
<evidence type="ECO:0000313" key="7">
    <source>
        <dbReference type="Proteomes" id="UP000596827"/>
    </source>
</evidence>
<comment type="pathway">
    <text evidence="1">Metabolic intermediate biosynthesis; chorismate biosynthesis; chorismate from D-erythrose 4-phosphate and phosphoenolpyruvate: step 4/7.</text>
</comment>
<organism evidence="6 7">
    <name type="scientific">Ramlibacter albus</name>
    <dbReference type="NCBI Taxonomy" id="2079448"/>
    <lineage>
        <taxon>Bacteria</taxon>
        <taxon>Pseudomonadati</taxon>
        <taxon>Pseudomonadota</taxon>
        <taxon>Betaproteobacteria</taxon>
        <taxon>Burkholderiales</taxon>
        <taxon>Comamonadaceae</taxon>
        <taxon>Ramlibacter</taxon>
    </lineage>
</organism>
<proteinExistence type="predicted"/>
<sequence length="275" mass="28274">MSETGAPLGLPLPLSGATRLFAIIGDPIEQAGSPGLFNQAFRKHGIPAVLVPMQVPPSAVPGAIALFRQSANWDGLVVTVPHKVAVCALVDELAPAARLTGAVNAIRKESDGRLVGDNYDGAGFIEGLRQHGHALQGRHVLMVGAGGAGRAIAHAIAAEGAASITLVDRDGERARQLAEAVGQVHPKVAVSARRQGDEDTQRHDVIVNCAPPDGDKLPVDLSAVRSGTLVVDIVLKPAWTPLLAAAGARGLPTHAGVHMLSGQVDALLGFFGLSP</sequence>
<evidence type="ECO:0000256" key="1">
    <source>
        <dbReference type="ARBA" id="ARBA00004871"/>
    </source>
</evidence>
<feature type="domain" description="Saccharopine dehydrogenase NADP binding" evidence="4">
    <location>
        <begin position="140"/>
        <end position="235"/>
    </location>
</feature>
<dbReference type="GO" id="GO:0019632">
    <property type="term" value="P:shikimate metabolic process"/>
    <property type="evidence" value="ECO:0007669"/>
    <property type="project" value="TreeGrafter"/>
</dbReference>
<dbReference type="Gene3D" id="3.40.50.720">
    <property type="entry name" value="NAD(P)-binding Rossmann-like Domain"/>
    <property type="match status" value="1"/>
</dbReference>
<dbReference type="SUPFAM" id="SSF53223">
    <property type="entry name" value="Aminoacid dehydrogenase-like, N-terminal domain"/>
    <property type="match status" value="1"/>
</dbReference>
<dbReference type="InterPro" id="IPR022893">
    <property type="entry name" value="Shikimate_DH_fam"/>
</dbReference>
<dbReference type="InterPro" id="IPR036291">
    <property type="entry name" value="NAD(P)-bd_dom_sf"/>
</dbReference>